<evidence type="ECO:0000313" key="7">
    <source>
        <dbReference type="EMBL" id="UZX29890.1"/>
    </source>
</evidence>
<dbReference type="SUPFAM" id="SSF55486">
    <property type="entry name" value="Metalloproteases ('zincins'), catalytic domain"/>
    <property type="match status" value="1"/>
</dbReference>
<protein>
    <recommendedName>
        <fullName evidence="6">Peptidase M10 metallopeptidase domain-containing protein</fullName>
    </recommendedName>
</protein>
<dbReference type="Proteomes" id="UP001164557">
    <property type="component" value="Chromosome"/>
</dbReference>
<keyword evidence="1" id="KW-0645">Protease</keyword>
<dbReference type="EMBL" id="CP084389">
    <property type="protein sequence ID" value="UZX29890.1"/>
    <property type="molecule type" value="Genomic_DNA"/>
</dbReference>
<feature type="signal peptide" evidence="5">
    <location>
        <begin position="1"/>
        <end position="29"/>
    </location>
</feature>
<dbReference type="InterPro" id="IPR001818">
    <property type="entry name" value="Pept_M10_metallopeptidase"/>
</dbReference>
<evidence type="ECO:0000256" key="1">
    <source>
        <dbReference type="ARBA" id="ARBA00022670"/>
    </source>
</evidence>
<evidence type="ECO:0000259" key="6">
    <source>
        <dbReference type="Pfam" id="PF00413"/>
    </source>
</evidence>
<dbReference type="GO" id="GO:0006508">
    <property type="term" value="P:proteolysis"/>
    <property type="evidence" value="ECO:0007669"/>
    <property type="project" value="UniProtKB-KW"/>
</dbReference>
<reference evidence="7" key="1">
    <citation type="submission" date="2021-09" db="EMBL/GenBank/DDBJ databases">
        <title>Lactobacillus species from Apis mellifera, Switzerland.</title>
        <authorList>
            <person name="Pfister J."/>
            <person name="Brown A."/>
            <person name="Neumann P."/>
            <person name="Collaud A."/>
            <person name="Retschnig G."/>
            <person name="Perreten V."/>
        </authorList>
    </citation>
    <scope>NUCLEOTIDE SEQUENCE</scope>
    <source>
        <strain evidence="7">IBH002</strain>
    </source>
</reference>
<keyword evidence="2" id="KW-0479">Metal-binding</keyword>
<evidence type="ECO:0000256" key="5">
    <source>
        <dbReference type="SAM" id="SignalP"/>
    </source>
</evidence>
<dbReference type="AlphaFoldDB" id="A0AA47GH41"/>
<evidence type="ECO:0000256" key="4">
    <source>
        <dbReference type="ARBA" id="ARBA00022833"/>
    </source>
</evidence>
<organism evidence="7 8">
    <name type="scientific">Lactobacillus helsingborgensis</name>
    <dbReference type="NCBI Taxonomy" id="1218494"/>
    <lineage>
        <taxon>Bacteria</taxon>
        <taxon>Bacillati</taxon>
        <taxon>Bacillota</taxon>
        <taxon>Bacilli</taxon>
        <taxon>Lactobacillales</taxon>
        <taxon>Lactobacillaceae</taxon>
        <taxon>Lactobacillus</taxon>
    </lineage>
</organism>
<keyword evidence="4" id="KW-0862">Zinc</keyword>
<evidence type="ECO:0000256" key="3">
    <source>
        <dbReference type="ARBA" id="ARBA00022801"/>
    </source>
</evidence>
<dbReference type="GO" id="GO:0004222">
    <property type="term" value="F:metalloendopeptidase activity"/>
    <property type="evidence" value="ECO:0007669"/>
    <property type="project" value="InterPro"/>
</dbReference>
<dbReference type="GO" id="GO:0008270">
    <property type="term" value="F:zinc ion binding"/>
    <property type="evidence" value="ECO:0007669"/>
    <property type="project" value="InterPro"/>
</dbReference>
<dbReference type="Pfam" id="PF00413">
    <property type="entry name" value="Peptidase_M10"/>
    <property type="match status" value="1"/>
</dbReference>
<dbReference type="RefSeq" id="WP_052059619.1">
    <property type="nucleotide sequence ID" value="NZ_CP084389.1"/>
</dbReference>
<keyword evidence="3" id="KW-0378">Hydrolase</keyword>
<keyword evidence="8" id="KW-1185">Reference proteome</keyword>
<feature type="chain" id="PRO_5041247586" description="Peptidase M10 metallopeptidase domain-containing protein" evidence="5">
    <location>
        <begin position="30"/>
        <end position="215"/>
    </location>
</feature>
<dbReference type="GO" id="GO:0031012">
    <property type="term" value="C:extracellular matrix"/>
    <property type="evidence" value="ECO:0007669"/>
    <property type="project" value="InterPro"/>
</dbReference>
<proteinExistence type="predicted"/>
<evidence type="ECO:0000313" key="8">
    <source>
        <dbReference type="Proteomes" id="UP001164557"/>
    </source>
</evidence>
<name>A0AA47GH41_9LACO</name>
<keyword evidence="5" id="KW-0732">Signal</keyword>
<dbReference type="Gene3D" id="3.40.390.10">
    <property type="entry name" value="Collagenase (Catalytic Domain)"/>
    <property type="match status" value="1"/>
</dbReference>
<accession>A0AA47GH41</accession>
<sequence length="215" mass="24431">MKNMRHFLAKLACALIVVLTIGSNLPAITDNSSSVWSSQVIYAKKAKKKAKKSKKAKKKKAAAVATSWRWKKPKASVYIDLEDNQELISATNDAIEAWNKTDAFTFTKASSRKKANIVVEQVYSPNTNYAGYTTFHYYVKTGIMYSAVTRLNIYYLQNFSPYNYTYERILNTVEHELGHAIGLKHNNGVSVMYPTGSLYPIEPIDIDRVEKLYHE</sequence>
<evidence type="ECO:0000256" key="2">
    <source>
        <dbReference type="ARBA" id="ARBA00022723"/>
    </source>
</evidence>
<gene>
    <name evidence="7" type="ORF">LDX53_01235</name>
</gene>
<dbReference type="InterPro" id="IPR024079">
    <property type="entry name" value="MetalloPept_cat_dom_sf"/>
</dbReference>
<dbReference type="CDD" id="cd04268">
    <property type="entry name" value="ZnMc_MMP_like"/>
    <property type="match status" value="1"/>
</dbReference>
<feature type="domain" description="Peptidase M10 metallopeptidase" evidence="6">
    <location>
        <begin position="84"/>
        <end position="213"/>
    </location>
</feature>